<sequence length="280" mass="30584">MSEKAPAEEGPASLLAKREAAVEVGLVGDLGGGLDVENDDYDRLLASLGRTFEDDERIAVHEAGHAVCARLLGHDVGGVTVNPDVSHGSEGLCWGVGHAEAFVEGRGDASDVRDALRSVMPKAGEDRQPVADVFANVYAKCIEFVAGRAAERMLLEGEPPEPTDDLRQTRELAMLIGSSEEAIATFIAHCDVAALDLLMPHGDVVMALSIILRIKRTLDGAEIDQIIQDMEARKVMTVERQRRVDWRKRELVAGRFRAEFDHLNAAPLSNIVQNRWCNQR</sequence>
<dbReference type="GO" id="GO:0006508">
    <property type="term" value="P:proteolysis"/>
    <property type="evidence" value="ECO:0007669"/>
    <property type="project" value="InterPro"/>
</dbReference>
<accession>A0A560MBS4</accession>
<keyword evidence="2" id="KW-1185">Reference proteome</keyword>
<dbReference type="GO" id="GO:0004176">
    <property type="term" value="F:ATP-dependent peptidase activity"/>
    <property type="evidence" value="ECO:0007669"/>
    <property type="project" value="InterPro"/>
</dbReference>
<protein>
    <recommendedName>
        <fullName evidence="3">Peptidase M41-like protein</fullName>
    </recommendedName>
</protein>
<evidence type="ECO:0008006" key="3">
    <source>
        <dbReference type="Google" id="ProtNLM"/>
    </source>
</evidence>
<gene>
    <name evidence="1" type="ORF">FBZ93_10354</name>
</gene>
<organism evidence="1 2">
    <name type="scientific">Bradyrhizobium macuxiense</name>
    <dbReference type="NCBI Taxonomy" id="1755647"/>
    <lineage>
        <taxon>Bacteria</taxon>
        <taxon>Pseudomonadati</taxon>
        <taxon>Pseudomonadota</taxon>
        <taxon>Alphaproteobacteria</taxon>
        <taxon>Hyphomicrobiales</taxon>
        <taxon>Nitrobacteraceae</taxon>
        <taxon>Bradyrhizobium</taxon>
    </lineage>
</organism>
<dbReference type="InterPro" id="IPR037219">
    <property type="entry name" value="Peptidase_M41-like"/>
</dbReference>
<dbReference type="SUPFAM" id="SSF140990">
    <property type="entry name" value="FtsH protease domain-like"/>
    <property type="match status" value="1"/>
</dbReference>
<dbReference type="RefSeq" id="WP_167528969.1">
    <property type="nucleotide sequence ID" value="NZ_VITY01000003.1"/>
</dbReference>
<dbReference type="GO" id="GO:0004222">
    <property type="term" value="F:metalloendopeptidase activity"/>
    <property type="evidence" value="ECO:0007669"/>
    <property type="project" value="InterPro"/>
</dbReference>
<proteinExistence type="predicted"/>
<dbReference type="Gene3D" id="1.20.58.760">
    <property type="entry name" value="Peptidase M41"/>
    <property type="match status" value="1"/>
</dbReference>
<evidence type="ECO:0000313" key="1">
    <source>
        <dbReference type="EMBL" id="TWC05044.1"/>
    </source>
</evidence>
<reference evidence="1 2" key="1">
    <citation type="submission" date="2019-06" db="EMBL/GenBank/DDBJ databases">
        <title>Genomic Encyclopedia of Type Strains, Phase IV (KMG-V): Genome sequencing to study the core and pangenomes of soil and plant-associated prokaryotes.</title>
        <authorList>
            <person name="Whitman W."/>
        </authorList>
    </citation>
    <scope>NUCLEOTIDE SEQUENCE [LARGE SCALE GENOMIC DNA]</scope>
    <source>
        <strain evidence="1 2">BR 10355</strain>
    </source>
</reference>
<dbReference type="AlphaFoldDB" id="A0A560MBS4"/>
<comment type="caution">
    <text evidence="1">The sequence shown here is derived from an EMBL/GenBank/DDBJ whole genome shotgun (WGS) entry which is preliminary data.</text>
</comment>
<evidence type="ECO:0000313" key="2">
    <source>
        <dbReference type="Proteomes" id="UP000321304"/>
    </source>
</evidence>
<dbReference type="EMBL" id="VITY01000003">
    <property type="protein sequence ID" value="TWC05044.1"/>
    <property type="molecule type" value="Genomic_DNA"/>
</dbReference>
<dbReference type="GO" id="GO:0005524">
    <property type="term" value="F:ATP binding"/>
    <property type="evidence" value="ECO:0007669"/>
    <property type="project" value="InterPro"/>
</dbReference>
<dbReference type="Proteomes" id="UP000321304">
    <property type="component" value="Unassembled WGS sequence"/>
</dbReference>
<name>A0A560MBS4_9BRAD</name>